<keyword evidence="2" id="KW-1185">Reference proteome</keyword>
<protein>
    <submittedName>
        <fullName evidence="1">Uncharacterized protein</fullName>
    </submittedName>
</protein>
<accession>A0A5S5C5B3</accession>
<comment type="caution">
    <text evidence="1">The sequence shown here is derived from an EMBL/GenBank/DDBJ whole genome shotgun (WGS) entry which is preliminary data.</text>
</comment>
<dbReference type="EMBL" id="VNHS01000005">
    <property type="protein sequence ID" value="TYP74524.1"/>
    <property type="molecule type" value="Genomic_DNA"/>
</dbReference>
<evidence type="ECO:0000313" key="2">
    <source>
        <dbReference type="Proteomes" id="UP000323257"/>
    </source>
</evidence>
<name>A0A5S5C5B3_9BACL</name>
<sequence length="255" mass="29574">MSEIAEIVAGKVDDITSHTIDYGFITVNSDKAREGYPVLLKLIEERKLEYFYAENRSYTKNEMEAAAFFHMNVPYLWEQPERDAMYYGTQFNNHNMDCECQWQQVSELKLDVKKMKKWHLVTMAPQFVVTEQAKNAIVDNGLTGCEFSPTHDYKGRELGAVYQMHITSILPPLNPRTRIETDYRHARCPHCVSGVFPRSELIYEQGDFSAAQDFNLTYERLNGLVVREMVISWNARNIFKANKIKVHGYEPVALL</sequence>
<reference evidence="1 2" key="1">
    <citation type="submission" date="2019-07" db="EMBL/GenBank/DDBJ databases">
        <title>Genomic Encyclopedia of Type Strains, Phase III (KMG-III): the genomes of soil and plant-associated and newly described type strains.</title>
        <authorList>
            <person name="Whitman W."/>
        </authorList>
    </citation>
    <scope>NUCLEOTIDE SEQUENCE [LARGE SCALE GENOMIC DNA]</scope>
    <source>
        <strain evidence="1 2">BL24</strain>
    </source>
</reference>
<organism evidence="1 2">
    <name type="scientific">Paenibacillus methanolicus</name>
    <dbReference type="NCBI Taxonomy" id="582686"/>
    <lineage>
        <taxon>Bacteria</taxon>
        <taxon>Bacillati</taxon>
        <taxon>Bacillota</taxon>
        <taxon>Bacilli</taxon>
        <taxon>Bacillales</taxon>
        <taxon>Paenibacillaceae</taxon>
        <taxon>Paenibacillus</taxon>
    </lineage>
</organism>
<evidence type="ECO:0000313" key="1">
    <source>
        <dbReference type="EMBL" id="TYP74524.1"/>
    </source>
</evidence>
<proteinExistence type="predicted"/>
<dbReference type="AlphaFoldDB" id="A0A5S5C5B3"/>
<dbReference type="Proteomes" id="UP000323257">
    <property type="component" value="Unassembled WGS sequence"/>
</dbReference>
<gene>
    <name evidence="1" type="ORF">BCM02_10568</name>
</gene>